<reference evidence="3" key="1">
    <citation type="submission" date="2016-06" db="UniProtKB">
        <authorList>
            <consortium name="WormBaseParasite"/>
        </authorList>
    </citation>
    <scope>IDENTIFICATION</scope>
</reference>
<dbReference type="WBParaSite" id="SBAD_0001047501-mRNA-1">
    <property type="protein sequence ID" value="SBAD_0001047501-mRNA-1"/>
    <property type="gene ID" value="SBAD_0001047501"/>
</dbReference>
<name>A0A183J2L4_9BILA</name>
<keyword evidence="2" id="KW-1185">Reference proteome</keyword>
<evidence type="ECO:0000313" key="2">
    <source>
        <dbReference type="Proteomes" id="UP000270296"/>
    </source>
</evidence>
<organism evidence="3">
    <name type="scientific">Soboliphyme baturini</name>
    <dbReference type="NCBI Taxonomy" id="241478"/>
    <lineage>
        <taxon>Eukaryota</taxon>
        <taxon>Metazoa</taxon>
        <taxon>Ecdysozoa</taxon>
        <taxon>Nematoda</taxon>
        <taxon>Enoplea</taxon>
        <taxon>Dorylaimia</taxon>
        <taxon>Dioctophymatida</taxon>
        <taxon>Dioctophymatoidea</taxon>
        <taxon>Soboliphymatidae</taxon>
        <taxon>Soboliphyme</taxon>
    </lineage>
</organism>
<proteinExistence type="predicted"/>
<accession>A0A183J2L4</accession>
<sequence>MSTECCVGSGHTLTLGLKNTWAGWVYSHNLAQGKWRSGLLNLSGWKLFYSGVQITTRAEAGVDVPVEPNLADRIIDRKPISGKLYAPNFEGGYETFGEEVRCALPEVPNAESLILMGDFNPRSRR</sequence>
<gene>
    <name evidence="1" type="ORF">SBAD_LOCUS10113</name>
</gene>
<evidence type="ECO:0000313" key="3">
    <source>
        <dbReference type="WBParaSite" id="SBAD_0001047501-mRNA-1"/>
    </source>
</evidence>
<dbReference type="OrthoDB" id="410381at2759"/>
<protein>
    <submittedName>
        <fullName evidence="3">Endo/exonuclease/phosphatase domain-containing protein</fullName>
    </submittedName>
</protein>
<reference evidence="1 2" key="2">
    <citation type="submission" date="2018-11" db="EMBL/GenBank/DDBJ databases">
        <authorList>
            <consortium name="Pathogen Informatics"/>
        </authorList>
    </citation>
    <scope>NUCLEOTIDE SEQUENCE [LARGE SCALE GENOMIC DNA]</scope>
</reference>
<dbReference type="EMBL" id="UZAM01013630">
    <property type="protein sequence ID" value="VDP29022.1"/>
    <property type="molecule type" value="Genomic_DNA"/>
</dbReference>
<dbReference type="AlphaFoldDB" id="A0A183J2L4"/>
<dbReference type="Proteomes" id="UP000270296">
    <property type="component" value="Unassembled WGS sequence"/>
</dbReference>
<evidence type="ECO:0000313" key="1">
    <source>
        <dbReference type="EMBL" id="VDP29022.1"/>
    </source>
</evidence>